<protein>
    <submittedName>
        <fullName evidence="5">Major histocompatibility complex class I-related gene protein-like</fullName>
    </submittedName>
</protein>
<dbReference type="PANTHER" id="PTHR16675:SF237">
    <property type="entry name" value="MHC CLASS I ANTIGEN TRANSCRIPT VARIANT 1-RELATED"/>
    <property type="match status" value="1"/>
</dbReference>
<dbReference type="InterPro" id="IPR050208">
    <property type="entry name" value="MHC_class-I_related"/>
</dbReference>
<evidence type="ECO:0000259" key="4">
    <source>
        <dbReference type="Pfam" id="PF00129"/>
    </source>
</evidence>
<dbReference type="InterPro" id="IPR011161">
    <property type="entry name" value="MHC_I-like_Ag-recog"/>
</dbReference>
<dbReference type="Ensembl" id="ENSSANT00000057719.1">
    <property type="protein sequence ID" value="ENSSANP00000054282.1"/>
    <property type="gene ID" value="ENSSANG00000027173.1"/>
</dbReference>
<sequence>MKLIIFFIYIPFVYSASHTLMTTYKGLNGQVVAGTPEFSTVTTLDEQEIDYYDSETGKLIPRQDWMKEFASGDRWKQYTEIRERVQQINKINITVLMEQFSQSHGVHMYKRKYGCVWDDETGVTDGLDEYSYDGQHFISLDLKEGRYTAHVPQAEPTVLKWKNYRSNTTFDFLKQYYKHECIDWLKDSRGNITITISYHSSNRQRKGGFCCIPHLLH</sequence>
<dbReference type="GO" id="GO:0006955">
    <property type="term" value="P:immune response"/>
    <property type="evidence" value="ECO:0007669"/>
    <property type="project" value="TreeGrafter"/>
</dbReference>
<name>A0A671P8P0_9TELE</name>
<dbReference type="Gene3D" id="3.30.500.10">
    <property type="entry name" value="MHC class I-like antigen recognition-like"/>
    <property type="match status" value="1"/>
</dbReference>
<evidence type="ECO:0000313" key="6">
    <source>
        <dbReference type="Proteomes" id="UP000472260"/>
    </source>
</evidence>
<evidence type="ECO:0000256" key="1">
    <source>
        <dbReference type="ARBA" id="ARBA00023180"/>
    </source>
</evidence>
<evidence type="ECO:0000256" key="3">
    <source>
        <dbReference type="SAM" id="SignalP"/>
    </source>
</evidence>
<dbReference type="InterPro" id="IPR011162">
    <property type="entry name" value="MHC_I/II-like_Ag-recog"/>
</dbReference>
<dbReference type="InterPro" id="IPR001039">
    <property type="entry name" value="MHC_I_a_a1/a2"/>
</dbReference>
<gene>
    <name evidence="5" type="primary">LOC107660210</name>
</gene>
<dbReference type="SUPFAM" id="SSF54452">
    <property type="entry name" value="MHC antigen-recognition domain"/>
    <property type="match status" value="1"/>
</dbReference>
<dbReference type="PANTHER" id="PTHR16675">
    <property type="entry name" value="MHC CLASS I-RELATED"/>
    <property type="match status" value="1"/>
</dbReference>
<evidence type="ECO:0000256" key="2">
    <source>
        <dbReference type="RuleBase" id="RU004439"/>
    </source>
</evidence>
<keyword evidence="3" id="KW-0732">Signal</keyword>
<keyword evidence="6" id="KW-1185">Reference proteome</keyword>
<organism evidence="5 6">
    <name type="scientific">Sinocyclocheilus anshuiensis</name>
    <dbReference type="NCBI Taxonomy" id="1608454"/>
    <lineage>
        <taxon>Eukaryota</taxon>
        <taxon>Metazoa</taxon>
        <taxon>Chordata</taxon>
        <taxon>Craniata</taxon>
        <taxon>Vertebrata</taxon>
        <taxon>Euteleostomi</taxon>
        <taxon>Actinopterygii</taxon>
        <taxon>Neopterygii</taxon>
        <taxon>Teleostei</taxon>
        <taxon>Ostariophysi</taxon>
        <taxon>Cypriniformes</taxon>
        <taxon>Cyprinidae</taxon>
        <taxon>Cyprininae</taxon>
        <taxon>Sinocyclocheilus</taxon>
    </lineage>
</organism>
<reference evidence="5" key="1">
    <citation type="submission" date="2025-08" db="UniProtKB">
        <authorList>
            <consortium name="Ensembl"/>
        </authorList>
    </citation>
    <scope>IDENTIFICATION</scope>
</reference>
<feature type="chain" id="PRO_5025453449" evidence="3">
    <location>
        <begin position="16"/>
        <end position="217"/>
    </location>
</feature>
<proteinExistence type="inferred from homology"/>
<feature type="domain" description="MHC class I-like antigen recognition-like" evidence="4">
    <location>
        <begin position="17"/>
        <end position="186"/>
    </location>
</feature>
<comment type="similarity">
    <text evidence="2">Belongs to the MHC class I family.</text>
</comment>
<evidence type="ECO:0000313" key="5">
    <source>
        <dbReference type="Ensembl" id="ENSSANP00000054282.1"/>
    </source>
</evidence>
<keyword evidence="1" id="KW-0325">Glycoprotein</keyword>
<dbReference type="Proteomes" id="UP000472260">
    <property type="component" value="Unassembled WGS sequence"/>
</dbReference>
<dbReference type="InterPro" id="IPR037055">
    <property type="entry name" value="MHC_I-like_Ag-recog_sf"/>
</dbReference>
<feature type="signal peptide" evidence="3">
    <location>
        <begin position="1"/>
        <end position="15"/>
    </location>
</feature>
<dbReference type="AlphaFoldDB" id="A0A671P8P0"/>
<accession>A0A671P8P0</accession>
<reference evidence="5" key="2">
    <citation type="submission" date="2025-09" db="UniProtKB">
        <authorList>
            <consortium name="Ensembl"/>
        </authorList>
    </citation>
    <scope>IDENTIFICATION</scope>
</reference>
<dbReference type="PRINTS" id="PR01638">
    <property type="entry name" value="MHCCLASSI"/>
</dbReference>
<dbReference type="Pfam" id="PF00129">
    <property type="entry name" value="MHC_I"/>
    <property type="match status" value="1"/>
</dbReference>
<dbReference type="GO" id="GO:0009897">
    <property type="term" value="C:external side of plasma membrane"/>
    <property type="evidence" value="ECO:0007669"/>
    <property type="project" value="TreeGrafter"/>
</dbReference>
<dbReference type="GO" id="GO:0005615">
    <property type="term" value="C:extracellular space"/>
    <property type="evidence" value="ECO:0007669"/>
    <property type="project" value="TreeGrafter"/>
</dbReference>